<evidence type="ECO:0000313" key="2">
    <source>
        <dbReference type="EMBL" id="GLW64755.1"/>
    </source>
</evidence>
<organism evidence="2 3">
    <name type="scientific">Actinomadura rubrobrunea</name>
    <dbReference type="NCBI Taxonomy" id="115335"/>
    <lineage>
        <taxon>Bacteria</taxon>
        <taxon>Bacillati</taxon>
        <taxon>Actinomycetota</taxon>
        <taxon>Actinomycetes</taxon>
        <taxon>Streptosporangiales</taxon>
        <taxon>Thermomonosporaceae</taxon>
        <taxon>Actinomadura</taxon>
    </lineage>
</organism>
<name>A0A9W6PVR2_9ACTN</name>
<evidence type="ECO:0000256" key="1">
    <source>
        <dbReference type="SAM" id="MobiDB-lite"/>
    </source>
</evidence>
<dbReference type="Proteomes" id="UP001165124">
    <property type="component" value="Unassembled WGS sequence"/>
</dbReference>
<comment type="caution">
    <text evidence="2">The sequence shown here is derived from an EMBL/GenBank/DDBJ whole genome shotgun (WGS) entry which is preliminary data.</text>
</comment>
<reference evidence="2" key="1">
    <citation type="submission" date="2023-02" db="EMBL/GenBank/DDBJ databases">
        <title>Actinomadura rubrobrunea NBRC 14622.</title>
        <authorList>
            <person name="Ichikawa N."/>
            <person name="Sato H."/>
            <person name="Tonouchi N."/>
        </authorList>
    </citation>
    <scope>NUCLEOTIDE SEQUENCE</scope>
    <source>
        <strain evidence="2">NBRC 14622</strain>
    </source>
</reference>
<feature type="region of interest" description="Disordered" evidence="1">
    <location>
        <begin position="104"/>
        <end position="145"/>
    </location>
</feature>
<gene>
    <name evidence="2" type="ORF">Arub01_29990</name>
</gene>
<evidence type="ECO:0000313" key="3">
    <source>
        <dbReference type="Proteomes" id="UP001165124"/>
    </source>
</evidence>
<protein>
    <submittedName>
        <fullName evidence="2">Uncharacterized protein</fullName>
    </submittedName>
</protein>
<dbReference type="AlphaFoldDB" id="A0A9W6PVR2"/>
<accession>A0A9W6PVR2</accession>
<sequence>MPQYVISIIRSPDTGTGQPLRHEWRSCRAVTFVIRARNCCFAPVPPPDGVDTAVGDGCVGGVAGSGAERSAPWPQPVAPRVAAANAVTTAVARTVHLPGMTRRMARRRTPARQDRRTRPFGDGAAARPSGRPGRFATVRSGAWLS</sequence>
<proteinExistence type="predicted"/>
<keyword evidence="3" id="KW-1185">Reference proteome</keyword>
<dbReference type="EMBL" id="BSRZ01000006">
    <property type="protein sequence ID" value="GLW64755.1"/>
    <property type="molecule type" value="Genomic_DNA"/>
</dbReference>